<keyword evidence="5" id="KW-1185">Reference proteome</keyword>
<protein>
    <recommendedName>
        <fullName evidence="3">KOW domain-containing protein</fullName>
    </recommendedName>
</protein>
<dbReference type="GO" id="GO:0003729">
    <property type="term" value="F:mRNA binding"/>
    <property type="evidence" value="ECO:0007669"/>
    <property type="project" value="TreeGrafter"/>
</dbReference>
<gene>
    <name evidence="4" type="ORF">D9758_015001</name>
</gene>
<comment type="caution">
    <text evidence="4">The sequence shown here is derived from an EMBL/GenBank/DDBJ whole genome shotgun (WGS) entry which is preliminary data.</text>
</comment>
<keyword evidence="1" id="KW-0175">Coiled coil</keyword>
<feature type="domain" description="KOW" evidence="3">
    <location>
        <begin position="747"/>
        <end position="774"/>
    </location>
</feature>
<feature type="compositionally biased region" description="Polar residues" evidence="2">
    <location>
        <begin position="275"/>
        <end position="285"/>
    </location>
</feature>
<reference evidence="4 5" key="1">
    <citation type="journal article" date="2020" name="ISME J.">
        <title>Uncovering the hidden diversity of litter-decomposition mechanisms in mushroom-forming fungi.</title>
        <authorList>
            <person name="Floudas D."/>
            <person name="Bentzer J."/>
            <person name="Ahren D."/>
            <person name="Johansson T."/>
            <person name="Persson P."/>
            <person name="Tunlid A."/>
        </authorList>
    </citation>
    <scope>NUCLEOTIDE SEQUENCE [LARGE SCALE GENOMIC DNA]</scope>
    <source>
        <strain evidence="4 5">CBS 291.85</strain>
    </source>
</reference>
<name>A0A8H5CE81_9AGAR</name>
<dbReference type="GO" id="GO:0006368">
    <property type="term" value="P:transcription elongation by RNA polymerase II"/>
    <property type="evidence" value="ECO:0007669"/>
    <property type="project" value="TreeGrafter"/>
</dbReference>
<feature type="region of interest" description="Disordered" evidence="2">
    <location>
        <begin position="259"/>
        <end position="285"/>
    </location>
</feature>
<dbReference type="InterPro" id="IPR041973">
    <property type="entry name" value="KOW_Spt5_1"/>
</dbReference>
<dbReference type="InterPro" id="IPR039659">
    <property type="entry name" value="SPT5"/>
</dbReference>
<sequence>MLKVTPMSQVMHSGASSHRQGQFSQKAKRKRIESFLDIEAGESDEKDMRPIKRKGKARARDSFLDDGSRYSQSEDTLDNLGDGQNAPVDSDDDEEDVYDDADDSQAELEDIDDEDYLDTFADNQYDELVQRLGRSCLVYDESEHHHNLDFPSSVRSTVMSIDTQHSFWQLKCKHGQESNLVFNIMCFAMEREDANLGLEYIESTPGPSEPLMPPSTAWDNKHLSYSYLRTPSSIPTHRDHVTSDDTFFTTSKPALSPAKSFISSAPPPLSTTSSQFNLPGSEGQNSLSPWIRKALKATKDIEEFAMSSDGNNGRFADQLAMDLGLPSLPPLWLHVIDSTGLDPNESPDDGRNQYLQEHCPQLLEWIVSQDATATLSALTEWLSLEKSTTPPLSIPLASATALELDSSVTASSILQGRASHLVYHAKILSAFAVAGLSGYICLEADLGKSLQETDVVVFLRSHAAVPISTSVKQRHDAGVSRAWVHMHQLTKNQVAELLSWRPPDIRLGKWVRITKGIYSGDLATVVRRETHGGQRRLQVLTIPRVVPPISADWNVSVQPSHTAIENTHRPPQRLFSIVDFPGAKRILTEAERNEDTEDEMDESETRVDRLARLKKEEWTKKLACHHFLWEEDQFHFRLLQITIPYSSVSQLDITMDERSHIMFVMSGHPYLSQVEFPDPQEWVFFANDKIGHGTTSVEILPPLERILRKGTVQSVESQGCWVHFTEYDGFDEGKTAVFIPNGNLLKTFRIGDLVQVEGGRHKGLRGWVVSHSDIQVKMILWHKPPNVPDGKEVKVHPNTCQLQSPRAEFTVLWINTHVLVIAGKKYRHYTGFVVDVSMSRNGNTMVHVDIPMAGVTAVLHHDNDVEHISKRPLRQRFPLQAHEMQFRQLSWTDNSTEYIVSDLHTEGSYLNKLELLPRAPNPNVPLDQDGQEKPLYDKHSGELLTLEKCLLYQPPKCPWIGKQNVSVVKGLMRSLGTVKDVRRDHHRPSRLTIVVELYMIRIERGGNPCIEVDYTWVRDHHTGLSLWNRFPLRGNQAYWEPLVDAHPVKPSSSVNTQNTVPPLLPAFELGKTPPWTGGESAAEATTASTSTSCTHWAVDRRLHSKEFFARWIPSKGLGEPKVVAKPNSLTGLKNRDALLVVHGEHTGKYLWPFYHDFIDVEGEKEQQPAIMAVEFHDWGEDIENQVEGFVLVRPEEYAKAAGDVNREQFKGEIKRLHDEAQAHNKRPRPKVLEV</sequence>
<organism evidence="4 5">
    <name type="scientific">Tetrapyrgos nigripes</name>
    <dbReference type="NCBI Taxonomy" id="182062"/>
    <lineage>
        <taxon>Eukaryota</taxon>
        <taxon>Fungi</taxon>
        <taxon>Dikarya</taxon>
        <taxon>Basidiomycota</taxon>
        <taxon>Agaricomycotina</taxon>
        <taxon>Agaricomycetes</taxon>
        <taxon>Agaricomycetidae</taxon>
        <taxon>Agaricales</taxon>
        <taxon>Marasmiineae</taxon>
        <taxon>Marasmiaceae</taxon>
        <taxon>Tetrapyrgos</taxon>
    </lineage>
</organism>
<proteinExistence type="predicted"/>
<feature type="compositionally biased region" description="Acidic residues" evidence="2">
    <location>
        <begin position="89"/>
        <end position="106"/>
    </location>
</feature>
<evidence type="ECO:0000256" key="2">
    <source>
        <dbReference type="SAM" id="MobiDB-lite"/>
    </source>
</evidence>
<dbReference type="SUPFAM" id="SSF50104">
    <property type="entry name" value="Translation proteins SH3-like domain"/>
    <property type="match status" value="1"/>
</dbReference>
<dbReference type="PANTHER" id="PTHR11125:SF7">
    <property type="entry name" value="TRANSCRIPTION ELONGATION FACTOR SPT5"/>
    <property type="match status" value="1"/>
</dbReference>
<accession>A0A8H5CE81</accession>
<feature type="coiled-coil region" evidence="1">
    <location>
        <begin position="586"/>
        <end position="613"/>
    </location>
</feature>
<dbReference type="EMBL" id="JAACJM010000177">
    <property type="protein sequence ID" value="KAF5340187.1"/>
    <property type="molecule type" value="Genomic_DNA"/>
</dbReference>
<dbReference type="InterPro" id="IPR008991">
    <property type="entry name" value="Translation_prot_SH3-like_sf"/>
</dbReference>
<dbReference type="GO" id="GO:0032044">
    <property type="term" value="C:DSIF complex"/>
    <property type="evidence" value="ECO:0007669"/>
    <property type="project" value="TreeGrafter"/>
</dbReference>
<dbReference type="GO" id="GO:0032784">
    <property type="term" value="P:regulation of DNA-templated transcription elongation"/>
    <property type="evidence" value="ECO:0007669"/>
    <property type="project" value="InterPro"/>
</dbReference>
<dbReference type="AlphaFoldDB" id="A0A8H5CE81"/>
<feature type="compositionally biased region" description="Polar residues" evidence="2">
    <location>
        <begin position="1"/>
        <end position="25"/>
    </location>
</feature>
<dbReference type="SMART" id="SM00739">
    <property type="entry name" value="KOW"/>
    <property type="match status" value="2"/>
</dbReference>
<dbReference type="GO" id="GO:0006357">
    <property type="term" value="P:regulation of transcription by RNA polymerase II"/>
    <property type="evidence" value="ECO:0007669"/>
    <property type="project" value="InterPro"/>
</dbReference>
<feature type="domain" description="KOW" evidence="3">
    <location>
        <begin position="504"/>
        <end position="531"/>
    </location>
</feature>
<evidence type="ECO:0000259" key="3">
    <source>
        <dbReference type="SMART" id="SM00739"/>
    </source>
</evidence>
<dbReference type="InterPro" id="IPR005824">
    <property type="entry name" value="KOW"/>
</dbReference>
<evidence type="ECO:0000313" key="4">
    <source>
        <dbReference type="EMBL" id="KAF5340187.1"/>
    </source>
</evidence>
<dbReference type="OrthoDB" id="3048815at2759"/>
<evidence type="ECO:0000256" key="1">
    <source>
        <dbReference type="SAM" id="Coils"/>
    </source>
</evidence>
<dbReference type="PANTHER" id="PTHR11125">
    <property type="entry name" value="SUPPRESSOR OF TY 5"/>
    <property type="match status" value="1"/>
</dbReference>
<dbReference type="CDD" id="cd06081">
    <property type="entry name" value="KOW_Spt5_1"/>
    <property type="match status" value="1"/>
</dbReference>
<dbReference type="Proteomes" id="UP000559256">
    <property type="component" value="Unassembled WGS sequence"/>
</dbReference>
<evidence type="ECO:0000313" key="5">
    <source>
        <dbReference type="Proteomes" id="UP000559256"/>
    </source>
</evidence>
<feature type="compositionally biased region" description="Basic and acidic residues" evidence="2">
    <location>
        <begin position="58"/>
        <end position="68"/>
    </location>
</feature>
<feature type="region of interest" description="Disordered" evidence="2">
    <location>
        <begin position="1"/>
        <end position="106"/>
    </location>
</feature>